<gene>
    <name evidence="1" type="ORF">IT779_06560</name>
</gene>
<reference evidence="1" key="1">
    <citation type="submission" date="2020-11" db="EMBL/GenBank/DDBJ databases">
        <title>Nocardia NEAU-351.nov., a novel actinomycete isolated from the cow dung.</title>
        <authorList>
            <person name="Zhang X."/>
        </authorList>
    </citation>
    <scope>NUCLEOTIDE SEQUENCE</scope>
    <source>
        <strain evidence="1">NEAU-351</strain>
    </source>
</reference>
<name>A0A931I7Y5_9NOCA</name>
<sequence length="331" mass="36109">MTESSSVDGRHLSAEGFDQYVDNRVPMTLPVPGAPAASVFINPVTPELGLRIEIPSVSAAPETGLSNVTTRVTTFDGHWYLEVVVTNGALFRDAYPVLCAMIDRVQLDGMKPAVALRATLAKLSSLLLSSATLSREREVGLFGELLVLGGLFGTLGARDALQAWRGGDAQEHDFGLPELDIEVKTTSSERRTHWIESLTQLVPTGVRPLWVVSHQITPAGAGAGRTLPELVDLVRSQMSDDALRDRFETELVGSGWYESARDRLSTVWTRRTPSVPHAVTGDFPRLTPDAIRTDWVPMGRIPDVKYRINLDGLETTQPVPDIVSRAAEFEG</sequence>
<dbReference type="Pfam" id="PF14390">
    <property type="entry name" value="DUF4420"/>
    <property type="match status" value="1"/>
</dbReference>
<dbReference type="RefSeq" id="WP_196148248.1">
    <property type="nucleotide sequence ID" value="NZ_JADMLG010000002.1"/>
</dbReference>
<dbReference type="EMBL" id="JADMLG010000002">
    <property type="protein sequence ID" value="MBH0775946.1"/>
    <property type="molecule type" value="Genomic_DNA"/>
</dbReference>
<dbReference type="Proteomes" id="UP000655751">
    <property type="component" value="Unassembled WGS sequence"/>
</dbReference>
<proteinExistence type="predicted"/>
<evidence type="ECO:0000313" key="1">
    <source>
        <dbReference type="EMBL" id="MBH0775946.1"/>
    </source>
</evidence>
<dbReference type="InterPro" id="IPR025534">
    <property type="entry name" value="DUF4420"/>
</dbReference>
<organism evidence="1 2">
    <name type="scientific">Nocardia bovistercoris</name>
    <dbReference type="NCBI Taxonomy" id="2785916"/>
    <lineage>
        <taxon>Bacteria</taxon>
        <taxon>Bacillati</taxon>
        <taxon>Actinomycetota</taxon>
        <taxon>Actinomycetes</taxon>
        <taxon>Mycobacteriales</taxon>
        <taxon>Nocardiaceae</taxon>
        <taxon>Nocardia</taxon>
    </lineage>
</organism>
<protein>
    <submittedName>
        <fullName evidence="1">PD-(D/E)XK motif protein</fullName>
    </submittedName>
</protein>
<keyword evidence="2" id="KW-1185">Reference proteome</keyword>
<evidence type="ECO:0000313" key="2">
    <source>
        <dbReference type="Proteomes" id="UP000655751"/>
    </source>
</evidence>
<accession>A0A931I7Y5</accession>
<comment type="caution">
    <text evidence="1">The sequence shown here is derived from an EMBL/GenBank/DDBJ whole genome shotgun (WGS) entry which is preliminary data.</text>
</comment>
<dbReference type="AlphaFoldDB" id="A0A931I7Y5"/>